<evidence type="ECO:0000256" key="1">
    <source>
        <dbReference type="ARBA" id="ARBA00004141"/>
    </source>
</evidence>
<dbReference type="AlphaFoldDB" id="A0A1E5RKQ7"/>
<dbReference type="PANTHER" id="PTHR43731">
    <property type="entry name" value="RHOMBOID PROTEASE"/>
    <property type="match status" value="1"/>
</dbReference>
<feature type="transmembrane region" description="Helical" evidence="7">
    <location>
        <begin position="181"/>
        <end position="202"/>
    </location>
</feature>
<comment type="similarity">
    <text evidence="2">Belongs to the peptidase S54 family.</text>
</comment>
<keyword evidence="5 7" id="KW-1133">Transmembrane helix</keyword>
<dbReference type="OrthoDB" id="10260614at2759"/>
<dbReference type="InterPro" id="IPR050925">
    <property type="entry name" value="Rhomboid_protease_S54"/>
</dbReference>
<comment type="caution">
    <text evidence="9">The sequence shown here is derived from an EMBL/GenBank/DDBJ whole genome shotgun (WGS) entry which is preliminary data.</text>
</comment>
<evidence type="ECO:0000256" key="2">
    <source>
        <dbReference type="ARBA" id="ARBA00009045"/>
    </source>
</evidence>
<accession>A0A1E5RKQ7</accession>
<feature type="transmembrane region" description="Helical" evidence="7">
    <location>
        <begin position="241"/>
        <end position="262"/>
    </location>
</feature>
<evidence type="ECO:0000313" key="9">
    <source>
        <dbReference type="EMBL" id="OEJ87491.1"/>
    </source>
</evidence>
<dbReference type="SUPFAM" id="SSF144091">
    <property type="entry name" value="Rhomboid-like"/>
    <property type="match status" value="1"/>
</dbReference>
<feature type="transmembrane region" description="Helical" evidence="7">
    <location>
        <begin position="93"/>
        <end position="112"/>
    </location>
</feature>
<feature type="transmembrane region" description="Helical" evidence="7">
    <location>
        <begin position="268"/>
        <end position="290"/>
    </location>
</feature>
<dbReference type="PANTHER" id="PTHR43731:SF14">
    <property type="entry name" value="PRESENILIN-ASSOCIATED RHOMBOID-LIKE PROTEIN, MITOCHONDRIAL"/>
    <property type="match status" value="1"/>
</dbReference>
<feature type="domain" description="Peptidase S54 rhomboid" evidence="8">
    <location>
        <begin position="169"/>
        <end position="319"/>
    </location>
</feature>
<keyword evidence="3 7" id="KW-0812">Transmembrane</keyword>
<evidence type="ECO:0000256" key="6">
    <source>
        <dbReference type="ARBA" id="ARBA00023136"/>
    </source>
</evidence>
<keyword evidence="6 7" id="KW-0472">Membrane</keyword>
<gene>
    <name evidence="9" type="ORF">AWRI3578_g1423</name>
</gene>
<dbReference type="InterPro" id="IPR035952">
    <property type="entry name" value="Rhomboid-like_sf"/>
</dbReference>
<evidence type="ECO:0000313" key="10">
    <source>
        <dbReference type="Proteomes" id="UP000095605"/>
    </source>
</evidence>
<evidence type="ECO:0000256" key="7">
    <source>
        <dbReference type="SAM" id="Phobius"/>
    </source>
</evidence>
<dbReference type="Gene3D" id="1.20.1540.10">
    <property type="entry name" value="Rhomboid-like"/>
    <property type="match status" value="1"/>
</dbReference>
<feature type="transmembrane region" description="Helical" evidence="7">
    <location>
        <begin position="124"/>
        <end position="142"/>
    </location>
</feature>
<dbReference type="GO" id="GO:0006465">
    <property type="term" value="P:signal peptide processing"/>
    <property type="evidence" value="ECO:0007669"/>
    <property type="project" value="TreeGrafter"/>
</dbReference>
<protein>
    <submittedName>
        <fullName evidence="9">Rhomboid protein 1, mitochondrial</fullName>
    </submittedName>
</protein>
<keyword evidence="4" id="KW-0378">Hydrolase</keyword>
<sequence>MYMMLHNFNTFRISSQRITSLFQFNAYRSVGLKASLSKTSLISKSNFINKRYLHGLKPTKQVKYSNFDPRDIPSLNRFSSYTKHSKESNFRNILKVLSFGCLFMTATFFGLPLLKDYIPKDPNVMIYSIVGLNLIVFGLWHIKPNNYAFQRKLTENFLLQKNFNILKLRQMILSGFSHREFWHLGCNMLCLISFSTPLIATIGNVGFLSLYLNALMMSSMFSVLYPNILKTLFKRISSTSFNPSLGASGALFGVFGVFSYLYPNAHLSLFFIPLPLGAWQIFIGSVGFNFMGVVMRVGGLDFLAHLGGSVVGIFYGLYFKHIIDKKRQARASRSTSLFDIFK</sequence>
<feature type="transmembrane region" description="Helical" evidence="7">
    <location>
        <begin position="302"/>
        <end position="319"/>
    </location>
</feature>
<keyword evidence="10" id="KW-1185">Reference proteome</keyword>
<comment type="subcellular location">
    <subcellularLocation>
        <location evidence="1">Membrane</location>
        <topology evidence="1">Multi-pass membrane protein</topology>
    </subcellularLocation>
</comment>
<dbReference type="InterPro" id="IPR022764">
    <property type="entry name" value="Peptidase_S54_rhomboid_dom"/>
</dbReference>
<feature type="transmembrane region" description="Helical" evidence="7">
    <location>
        <begin position="208"/>
        <end position="229"/>
    </location>
</feature>
<proteinExistence type="inferred from homology"/>
<dbReference type="GO" id="GO:0004252">
    <property type="term" value="F:serine-type endopeptidase activity"/>
    <property type="evidence" value="ECO:0007669"/>
    <property type="project" value="InterPro"/>
</dbReference>
<evidence type="ECO:0000259" key="8">
    <source>
        <dbReference type="Pfam" id="PF01694"/>
    </source>
</evidence>
<evidence type="ECO:0000256" key="5">
    <source>
        <dbReference type="ARBA" id="ARBA00022989"/>
    </source>
</evidence>
<dbReference type="Proteomes" id="UP000095605">
    <property type="component" value="Unassembled WGS sequence"/>
</dbReference>
<evidence type="ECO:0000256" key="3">
    <source>
        <dbReference type="ARBA" id="ARBA00022692"/>
    </source>
</evidence>
<dbReference type="EMBL" id="LPNL01000004">
    <property type="protein sequence ID" value="OEJ87491.1"/>
    <property type="molecule type" value="Genomic_DNA"/>
</dbReference>
<evidence type="ECO:0000256" key="4">
    <source>
        <dbReference type="ARBA" id="ARBA00022801"/>
    </source>
</evidence>
<organism evidence="9 10">
    <name type="scientific">Hanseniaspora opuntiae</name>
    <dbReference type="NCBI Taxonomy" id="211096"/>
    <lineage>
        <taxon>Eukaryota</taxon>
        <taxon>Fungi</taxon>
        <taxon>Dikarya</taxon>
        <taxon>Ascomycota</taxon>
        <taxon>Saccharomycotina</taxon>
        <taxon>Saccharomycetes</taxon>
        <taxon>Saccharomycodales</taxon>
        <taxon>Saccharomycodaceae</taxon>
        <taxon>Hanseniaspora</taxon>
    </lineage>
</organism>
<reference evidence="10" key="1">
    <citation type="journal article" date="2016" name="Genome Announc.">
        <title>Genome sequences of three species of Hanseniaspora isolated from spontaneous wine fermentations.</title>
        <authorList>
            <person name="Sternes P.R."/>
            <person name="Lee D."/>
            <person name="Kutyna D.R."/>
            <person name="Borneman A.R."/>
        </authorList>
    </citation>
    <scope>NUCLEOTIDE SEQUENCE [LARGE SCALE GENOMIC DNA]</scope>
    <source>
        <strain evidence="10">AWRI3578</strain>
    </source>
</reference>
<dbReference type="Pfam" id="PF01694">
    <property type="entry name" value="Rhomboid"/>
    <property type="match status" value="1"/>
</dbReference>
<dbReference type="GO" id="GO:0016020">
    <property type="term" value="C:membrane"/>
    <property type="evidence" value="ECO:0007669"/>
    <property type="project" value="UniProtKB-SubCell"/>
</dbReference>
<name>A0A1E5RKQ7_9ASCO</name>